<sequence>MLDDPFETDAVGADIILRSSDNVDFYVLNALLCIGSKASFFAHLFADSKPSETHNDLPVVSLFEHSDLLRPVLKFCYPIDAPLLETIAEVKAVGEVMQKYCLDFALKRLQRTISKSALIKKEPLRLFALAVHNGWKELGEAAARCSLAFPLDQLMPIPELALITALDLAYLIEYHRECSRAMGTLVETRSPHSWGISMRWLGAQEATKKLLFRQAAWCSWCKCRLSYRIHIGETHGQGDVHNWATAFVETAVAQLIRKPSPDTVLNDVLLGNTIVQSIQECNSDAWKSIAYGQIQLLAHLLADQVEKLVSQVPLKIVWPVENSES</sequence>
<evidence type="ECO:0000313" key="1">
    <source>
        <dbReference type="EMBL" id="KIY68503.1"/>
    </source>
</evidence>
<dbReference type="EMBL" id="KN880501">
    <property type="protein sequence ID" value="KIY68503.1"/>
    <property type="molecule type" value="Genomic_DNA"/>
</dbReference>
<dbReference type="Proteomes" id="UP000054007">
    <property type="component" value="Unassembled WGS sequence"/>
</dbReference>
<protein>
    <recommendedName>
        <fullName evidence="3">BTB domain-containing protein</fullName>
    </recommendedName>
</protein>
<name>A0A0D7BDC5_9AGAR</name>
<dbReference type="OrthoDB" id="2665493at2759"/>
<evidence type="ECO:0008006" key="3">
    <source>
        <dbReference type="Google" id="ProtNLM"/>
    </source>
</evidence>
<organism evidence="1 2">
    <name type="scientific">Cylindrobasidium torrendii FP15055 ss-10</name>
    <dbReference type="NCBI Taxonomy" id="1314674"/>
    <lineage>
        <taxon>Eukaryota</taxon>
        <taxon>Fungi</taxon>
        <taxon>Dikarya</taxon>
        <taxon>Basidiomycota</taxon>
        <taxon>Agaricomycotina</taxon>
        <taxon>Agaricomycetes</taxon>
        <taxon>Agaricomycetidae</taxon>
        <taxon>Agaricales</taxon>
        <taxon>Marasmiineae</taxon>
        <taxon>Physalacriaceae</taxon>
        <taxon>Cylindrobasidium</taxon>
    </lineage>
</organism>
<gene>
    <name evidence="1" type="ORF">CYLTODRAFT_489708</name>
</gene>
<dbReference type="AlphaFoldDB" id="A0A0D7BDC5"/>
<reference evidence="1 2" key="1">
    <citation type="journal article" date="2015" name="Fungal Genet. Biol.">
        <title>Evolution of novel wood decay mechanisms in Agaricales revealed by the genome sequences of Fistulina hepatica and Cylindrobasidium torrendii.</title>
        <authorList>
            <person name="Floudas D."/>
            <person name="Held B.W."/>
            <person name="Riley R."/>
            <person name="Nagy L.G."/>
            <person name="Koehler G."/>
            <person name="Ransdell A.S."/>
            <person name="Younus H."/>
            <person name="Chow J."/>
            <person name="Chiniquy J."/>
            <person name="Lipzen A."/>
            <person name="Tritt A."/>
            <person name="Sun H."/>
            <person name="Haridas S."/>
            <person name="LaButti K."/>
            <person name="Ohm R.A."/>
            <person name="Kues U."/>
            <person name="Blanchette R.A."/>
            <person name="Grigoriev I.V."/>
            <person name="Minto R.E."/>
            <person name="Hibbett D.S."/>
        </authorList>
    </citation>
    <scope>NUCLEOTIDE SEQUENCE [LARGE SCALE GENOMIC DNA]</scope>
    <source>
        <strain evidence="1 2">FP15055 ss-10</strain>
    </source>
</reference>
<proteinExistence type="predicted"/>
<keyword evidence="2" id="KW-1185">Reference proteome</keyword>
<accession>A0A0D7BDC5</accession>
<evidence type="ECO:0000313" key="2">
    <source>
        <dbReference type="Proteomes" id="UP000054007"/>
    </source>
</evidence>